<gene>
    <name evidence="2" type="ORF">SAMN04487820_106257</name>
</gene>
<protein>
    <submittedName>
        <fullName evidence="2">Uncharacterized protein</fullName>
    </submittedName>
</protein>
<dbReference type="EMBL" id="FNFM01000006">
    <property type="protein sequence ID" value="SDK30979.1"/>
    <property type="molecule type" value="Genomic_DNA"/>
</dbReference>
<feature type="signal peptide" evidence="1">
    <location>
        <begin position="1"/>
        <end position="23"/>
    </location>
</feature>
<evidence type="ECO:0000313" key="2">
    <source>
        <dbReference type="EMBL" id="SDK30979.1"/>
    </source>
</evidence>
<evidence type="ECO:0000256" key="1">
    <source>
        <dbReference type="SAM" id="SignalP"/>
    </source>
</evidence>
<feature type="chain" id="PRO_5011707289" evidence="1">
    <location>
        <begin position="24"/>
        <end position="130"/>
    </location>
</feature>
<accession>A0A1G9AUE7</accession>
<keyword evidence="3" id="KW-1185">Reference proteome</keyword>
<sequence length="130" mass="13663">MLRKIAAVACITASVAAGGAALAAPAWSDTSSSQRAACGLAADVPSFDNIGLFAQARRGPSCPRAVNVTIRLNKDVPLWPDNTLAEKTQRLTNTAGLRAHGVCEESDMSYYSYTFTNSGQETEGTHKAVC</sequence>
<dbReference type="AlphaFoldDB" id="A0A1G9AUE7"/>
<organism evidence="2 3">
    <name type="scientific">Actinopolyspora mzabensis</name>
    <dbReference type="NCBI Taxonomy" id="995066"/>
    <lineage>
        <taxon>Bacteria</taxon>
        <taxon>Bacillati</taxon>
        <taxon>Actinomycetota</taxon>
        <taxon>Actinomycetes</taxon>
        <taxon>Actinopolysporales</taxon>
        <taxon>Actinopolysporaceae</taxon>
        <taxon>Actinopolyspora</taxon>
    </lineage>
</organism>
<reference evidence="3" key="1">
    <citation type="submission" date="2016-10" db="EMBL/GenBank/DDBJ databases">
        <authorList>
            <person name="Varghese N."/>
            <person name="Submissions S."/>
        </authorList>
    </citation>
    <scope>NUCLEOTIDE SEQUENCE [LARGE SCALE GENOMIC DNA]</scope>
    <source>
        <strain evidence="3">DSM 45460</strain>
    </source>
</reference>
<evidence type="ECO:0000313" key="3">
    <source>
        <dbReference type="Proteomes" id="UP000199213"/>
    </source>
</evidence>
<name>A0A1G9AUE7_ACTMZ</name>
<proteinExistence type="predicted"/>
<dbReference type="Proteomes" id="UP000199213">
    <property type="component" value="Unassembled WGS sequence"/>
</dbReference>
<keyword evidence="1" id="KW-0732">Signal</keyword>